<sequence>MRTLVVYESMFGNTAAVAAAMARALTPAGAVRLELADDRPDVGDAELVIVGSPTHGFALPSRLSRRAARAQGADASAAGRAGIREWLAELGAVPADSAPFAAAFDVRQAPGTAGAPSHRVRRRLDGLGFRTISEPASFRVGPTAGPLRDGELDRAAAWAAALLRAAR</sequence>
<dbReference type="InterPro" id="IPR008254">
    <property type="entry name" value="Flavodoxin/NO_synth"/>
</dbReference>
<keyword evidence="3" id="KW-1185">Reference proteome</keyword>
<evidence type="ECO:0000259" key="1">
    <source>
        <dbReference type="PROSITE" id="PS50902"/>
    </source>
</evidence>
<dbReference type="SUPFAM" id="SSF52218">
    <property type="entry name" value="Flavoproteins"/>
    <property type="match status" value="1"/>
</dbReference>
<reference evidence="2" key="1">
    <citation type="journal article" date="2014" name="Int. J. Syst. Evol. Microbiol.">
        <title>Complete genome sequence of Corynebacterium casei LMG S-19264T (=DSM 44701T), isolated from a smear-ripened cheese.</title>
        <authorList>
            <consortium name="US DOE Joint Genome Institute (JGI-PGF)"/>
            <person name="Walter F."/>
            <person name="Albersmeier A."/>
            <person name="Kalinowski J."/>
            <person name="Ruckert C."/>
        </authorList>
    </citation>
    <scope>NUCLEOTIDE SEQUENCE</scope>
    <source>
        <strain evidence="2">JCM 3346</strain>
    </source>
</reference>
<dbReference type="InterPro" id="IPR029039">
    <property type="entry name" value="Flavoprotein-like_sf"/>
</dbReference>
<proteinExistence type="predicted"/>
<protein>
    <submittedName>
        <fullName evidence="2">Flavodoxin</fullName>
    </submittedName>
</protein>
<accession>A0A918CJA6</accession>
<feature type="domain" description="Flavodoxin-like" evidence="1">
    <location>
        <begin position="3"/>
        <end position="163"/>
    </location>
</feature>
<dbReference type="EMBL" id="BMRJ01000002">
    <property type="protein sequence ID" value="GGR27117.1"/>
    <property type="molecule type" value="Genomic_DNA"/>
</dbReference>
<dbReference type="PROSITE" id="PS50902">
    <property type="entry name" value="FLAVODOXIN_LIKE"/>
    <property type="match status" value="1"/>
</dbReference>
<dbReference type="Gene3D" id="3.40.50.360">
    <property type="match status" value="1"/>
</dbReference>
<dbReference type="GO" id="GO:0010181">
    <property type="term" value="F:FMN binding"/>
    <property type="evidence" value="ECO:0007669"/>
    <property type="project" value="InterPro"/>
</dbReference>
<gene>
    <name evidence="2" type="ORF">GCM10010196_20820</name>
</gene>
<dbReference type="Proteomes" id="UP000610303">
    <property type="component" value="Unassembled WGS sequence"/>
</dbReference>
<evidence type="ECO:0000313" key="3">
    <source>
        <dbReference type="Proteomes" id="UP000610303"/>
    </source>
</evidence>
<comment type="caution">
    <text evidence="2">The sequence shown here is derived from an EMBL/GenBank/DDBJ whole genome shotgun (WGS) entry which is preliminary data.</text>
</comment>
<reference evidence="2" key="2">
    <citation type="submission" date="2020-09" db="EMBL/GenBank/DDBJ databases">
        <authorList>
            <person name="Sun Q."/>
            <person name="Ohkuma M."/>
        </authorList>
    </citation>
    <scope>NUCLEOTIDE SEQUENCE</scope>
    <source>
        <strain evidence="2">JCM 3346</strain>
    </source>
</reference>
<organism evidence="2 3">
    <name type="scientific">Agromyces mediolanus</name>
    <name type="common">Corynebacterium mediolanum</name>
    <dbReference type="NCBI Taxonomy" id="41986"/>
    <lineage>
        <taxon>Bacteria</taxon>
        <taxon>Bacillati</taxon>
        <taxon>Actinomycetota</taxon>
        <taxon>Actinomycetes</taxon>
        <taxon>Micrococcales</taxon>
        <taxon>Microbacteriaceae</taxon>
        <taxon>Agromyces</taxon>
    </lineage>
</organism>
<dbReference type="RefSeq" id="WP_189085302.1">
    <property type="nucleotide sequence ID" value="NZ_BMRJ01000002.1"/>
</dbReference>
<name>A0A918CJA6_AGRME</name>
<evidence type="ECO:0000313" key="2">
    <source>
        <dbReference type="EMBL" id="GGR27117.1"/>
    </source>
</evidence>
<dbReference type="AlphaFoldDB" id="A0A918CJA6"/>